<organism evidence="3 4">
    <name type="scientific">Roridomyces roridus</name>
    <dbReference type="NCBI Taxonomy" id="1738132"/>
    <lineage>
        <taxon>Eukaryota</taxon>
        <taxon>Fungi</taxon>
        <taxon>Dikarya</taxon>
        <taxon>Basidiomycota</taxon>
        <taxon>Agaricomycotina</taxon>
        <taxon>Agaricomycetes</taxon>
        <taxon>Agaricomycetidae</taxon>
        <taxon>Agaricales</taxon>
        <taxon>Marasmiineae</taxon>
        <taxon>Mycenaceae</taxon>
        <taxon>Roridomyces</taxon>
    </lineage>
</organism>
<sequence>MLFLSALCWVAFVVHSVTNALPTAIPLRNQSLTHGSPVERPEHLMARALGSPIPDAACILDPSPDNPCPAPPPSPTSDPACILDPVNNPCPGTGIPAILTLPTPSVTNTTNATTTTGAADPVNTNINTSKTNSGSRLSTGDFVAIATVALLGLLVGSAGT</sequence>
<gene>
    <name evidence="3" type="ORF">FB45DRAFT_272116</name>
</gene>
<evidence type="ECO:0000256" key="2">
    <source>
        <dbReference type="SAM" id="SignalP"/>
    </source>
</evidence>
<feature type="signal peptide" evidence="2">
    <location>
        <begin position="1"/>
        <end position="16"/>
    </location>
</feature>
<evidence type="ECO:0000256" key="1">
    <source>
        <dbReference type="SAM" id="MobiDB-lite"/>
    </source>
</evidence>
<dbReference type="AlphaFoldDB" id="A0AAD7B8F7"/>
<protein>
    <submittedName>
        <fullName evidence="3">Uncharacterized protein</fullName>
    </submittedName>
</protein>
<keyword evidence="4" id="KW-1185">Reference proteome</keyword>
<reference evidence="3" key="1">
    <citation type="submission" date="2023-03" db="EMBL/GenBank/DDBJ databases">
        <title>Massive genome expansion in bonnet fungi (Mycena s.s.) driven by repeated elements and novel gene families across ecological guilds.</title>
        <authorList>
            <consortium name="Lawrence Berkeley National Laboratory"/>
            <person name="Harder C.B."/>
            <person name="Miyauchi S."/>
            <person name="Viragh M."/>
            <person name="Kuo A."/>
            <person name="Thoen E."/>
            <person name="Andreopoulos B."/>
            <person name="Lu D."/>
            <person name="Skrede I."/>
            <person name="Drula E."/>
            <person name="Henrissat B."/>
            <person name="Morin E."/>
            <person name="Kohler A."/>
            <person name="Barry K."/>
            <person name="LaButti K."/>
            <person name="Morin E."/>
            <person name="Salamov A."/>
            <person name="Lipzen A."/>
            <person name="Mereny Z."/>
            <person name="Hegedus B."/>
            <person name="Baldrian P."/>
            <person name="Stursova M."/>
            <person name="Weitz H."/>
            <person name="Taylor A."/>
            <person name="Grigoriev I.V."/>
            <person name="Nagy L.G."/>
            <person name="Martin F."/>
            <person name="Kauserud H."/>
        </authorList>
    </citation>
    <scope>NUCLEOTIDE SEQUENCE</scope>
    <source>
        <strain evidence="3">9284</strain>
    </source>
</reference>
<dbReference type="EMBL" id="JARKIF010000029">
    <property type="protein sequence ID" value="KAJ7613001.1"/>
    <property type="molecule type" value="Genomic_DNA"/>
</dbReference>
<name>A0AAD7B8F7_9AGAR</name>
<comment type="caution">
    <text evidence="3">The sequence shown here is derived from an EMBL/GenBank/DDBJ whole genome shotgun (WGS) entry which is preliminary data.</text>
</comment>
<proteinExistence type="predicted"/>
<evidence type="ECO:0000313" key="4">
    <source>
        <dbReference type="Proteomes" id="UP001221142"/>
    </source>
</evidence>
<feature type="chain" id="PRO_5042076982" evidence="2">
    <location>
        <begin position="17"/>
        <end position="160"/>
    </location>
</feature>
<dbReference type="Proteomes" id="UP001221142">
    <property type="component" value="Unassembled WGS sequence"/>
</dbReference>
<feature type="compositionally biased region" description="Polar residues" evidence="1">
    <location>
        <begin position="122"/>
        <end position="137"/>
    </location>
</feature>
<feature type="region of interest" description="Disordered" evidence="1">
    <location>
        <begin position="114"/>
        <end position="137"/>
    </location>
</feature>
<keyword evidence="2" id="KW-0732">Signal</keyword>
<accession>A0AAD7B8F7</accession>
<evidence type="ECO:0000313" key="3">
    <source>
        <dbReference type="EMBL" id="KAJ7613001.1"/>
    </source>
</evidence>